<name>A0A175VK95_AEREN</name>
<reference evidence="3 4" key="1">
    <citation type="submission" date="2016-02" db="EMBL/GenBank/DDBJ databases">
        <title>Draft genome sequence of Aeromonas trota strain 1999lcr isolated from cerebrospinal fluid (CSF).</title>
        <authorList>
            <person name="Dallagassa C.B."/>
            <person name="Prediger K.C."/>
            <person name="Weiss V.A."/>
            <person name="Assis F.E."/>
            <person name="Baura V."/>
            <person name="Cruz L.M."/>
            <person name="Souza E.M."/>
            <person name="Pedrosa F.O."/>
            <person name="Fadel-Picheth C.M."/>
        </authorList>
    </citation>
    <scope>NUCLEOTIDE SEQUENCE [LARGE SCALE GENOMIC DNA]</scope>
    <source>
        <strain evidence="3 4">1999lcr</strain>
    </source>
</reference>
<evidence type="ECO:0000256" key="1">
    <source>
        <dbReference type="SAM" id="Phobius"/>
    </source>
</evidence>
<dbReference type="EMBL" id="JMGO02000002">
    <property type="protein sequence ID" value="KXU81145.1"/>
    <property type="molecule type" value="Genomic_DNA"/>
</dbReference>
<dbReference type="SMART" id="SM00052">
    <property type="entry name" value="EAL"/>
    <property type="match status" value="1"/>
</dbReference>
<accession>A0A175VK95</accession>
<dbReference type="Pfam" id="PF00563">
    <property type="entry name" value="EAL"/>
    <property type="match status" value="1"/>
</dbReference>
<feature type="domain" description="EAL" evidence="2">
    <location>
        <begin position="256"/>
        <end position="503"/>
    </location>
</feature>
<dbReference type="GO" id="GO:0071111">
    <property type="term" value="F:cyclic-guanylate-specific phosphodiesterase activity"/>
    <property type="evidence" value="ECO:0007669"/>
    <property type="project" value="InterPro"/>
</dbReference>
<dbReference type="InterPro" id="IPR001633">
    <property type="entry name" value="EAL_dom"/>
</dbReference>
<dbReference type="CDD" id="cd01948">
    <property type="entry name" value="EAL"/>
    <property type="match status" value="1"/>
</dbReference>
<keyword evidence="1" id="KW-0812">Transmembrane</keyword>
<gene>
    <name evidence="3" type="ORF">LCR_05375</name>
</gene>
<dbReference type="SUPFAM" id="SSF141868">
    <property type="entry name" value="EAL domain-like"/>
    <property type="match status" value="1"/>
</dbReference>
<dbReference type="RefSeq" id="WP_026456762.1">
    <property type="nucleotide sequence ID" value="NZ_CP082887.1"/>
</dbReference>
<dbReference type="InterPro" id="IPR050706">
    <property type="entry name" value="Cyclic-di-GMP_PDE-like"/>
</dbReference>
<dbReference type="OrthoDB" id="675397at2"/>
<comment type="caution">
    <text evidence="3">The sequence shown here is derived from an EMBL/GenBank/DDBJ whole genome shotgun (WGS) entry which is preliminary data.</text>
</comment>
<dbReference type="InterPro" id="IPR035919">
    <property type="entry name" value="EAL_sf"/>
</dbReference>
<evidence type="ECO:0000259" key="2">
    <source>
        <dbReference type="PROSITE" id="PS50883"/>
    </source>
</evidence>
<keyword evidence="1" id="KW-1133">Transmembrane helix</keyword>
<dbReference type="AlphaFoldDB" id="A0A175VK95"/>
<proteinExistence type="predicted"/>
<dbReference type="Proteomes" id="UP000078435">
    <property type="component" value="Unassembled WGS sequence"/>
</dbReference>
<dbReference type="PROSITE" id="PS50883">
    <property type="entry name" value="EAL"/>
    <property type="match status" value="1"/>
</dbReference>
<evidence type="ECO:0000313" key="3">
    <source>
        <dbReference type="EMBL" id="KXU81145.1"/>
    </source>
</evidence>
<sequence>MSRFTSVWICLGLLLTPVLLVLLLNPLLTSFVSYHLLKTKSQELLEYQLERNKNLEQNILAQLSHFKFDCGPEDVALLRNPDYYSRHIRLAGLHPSQGGGCSTLGFDLPVLTDVQESDQAATLHFATTQHSANSEPEVLIYSRQAGNLAYWVLNNSWANELLAIPCEDCFYVEFRRDNDAIMEQLLLPRGNKAITQQPNPLSLTDYDEYNKVKQTIWGGNELRYYASQQVYYYGLIFSLLFGLLLVGGYWTLRNYRNSLDGLLKMGLTRGEFIPFYQPIVDSRNNEVVGYEALLRWRRGDTFISPGMFIEYSENQGLILPMTTQMVRQIVEDLKKLPDSHWVSVNLVAAHVEQQTHLQDMLKQLRWPDPDRLTFELTERLPISDVKHAAREMANLGLRGYHFKIDDFGTGYGGFAYLQQLGIRSIKIDKMFIDTIGTSDLKRNVLDAIIAFGHQSKMEMIAEGVENQAQLDYLTEHGVYLIQGYVFAKPMSLDEVLKWRVPDHQGETAEAI</sequence>
<protein>
    <submittedName>
        <fullName evidence="3">Diguanylate phosphodiesterase</fullName>
    </submittedName>
</protein>
<keyword evidence="1" id="KW-0472">Membrane</keyword>
<evidence type="ECO:0000313" key="4">
    <source>
        <dbReference type="Proteomes" id="UP000078435"/>
    </source>
</evidence>
<dbReference type="PANTHER" id="PTHR33121">
    <property type="entry name" value="CYCLIC DI-GMP PHOSPHODIESTERASE PDEF"/>
    <property type="match status" value="1"/>
</dbReference>
<dbReference type="Gene3D" id="3.20.20.450">
    <property type="entry name" value="EAL domain"/>
    <property type="match status" value="1"/>
</dbReference>
<feature type="transmembrane region" description="Helical" evidence="1">
    <location>
        <begin position="230"/>
        <end position="252"/>
    </location>
</feature>
<dbReference type="PANTHER" id="PTHR33121:SF56">
    <property type="entry name" value="SIGNALLING PROTEIN WITH EAL AND C2 DOMAINS"/>
    <property type="match status" value="1"/>
</dbReference>
<organism evidence="3 4">
    <name type="scientific">Aeromonas enteropelogenes</name>
    <name type="common">Aeromonas trota</name>
    <dbReference type="NCBI Taxonomy" id="29489"/>
    <lineage>
        <taxon>Bacteria</taxon>
        <taxon>Pseudomonadati</taxon>
        <taxon>Pseudomonadota</taxon>
        <taxon>Gammaproteobacteria</taxon>
        <taxon>Aeromonadales</taxon>
        <taxon>Aeromonadaceae</taxon>
        <taxon>Aeromonas</taxon>
    </lineage>
</organism>